<evidence type="ECO:0008006" key="4">
    <source>
        <dbReference type="Google" id="ProtNLM"/>
    </source>
</evidence>
<reference evidence="2 3" key="1">
    <citation type="submission" date="2020-06" db="EMBL/GenBank/DDBJ databases">
        <title>High-quality draft genome of sulfate reducer Desulfobacter latus type strain AcrS2 isolated from marine sediment.</title>
        <authorList>
            <person name="Hoppe M."/>
            <person name="Larsen C.K."/>
            <person name="Marshall I.P.G."/>
            <person name="Schramm A."/>
            <person name="Marietou A.G."/>
        </authorList>
    </citation>
    <scope>NUCLEOTIDE SEQUENCE [LARGE SCALE GENOMIC DNA]</scope>
    <source>
        <strain evidence="2 3">AcRS2</strain>
    </source>
</reference>
<dbReference type="EMBL" id="JACADJ010000021">
    <property type="protein sequence ID" value="NWH04960.1"/>
    <property type="molecule type" value="Genomic_DNA"/>
</dbReference>
<gene>
    <name evidence="2" type="ORF">HXW94_08190</name>
</gene>
<name>A0A850SXT3_9BACT</name>
<organism evidence="2 3">
    <name type="scientific">Desulfobacter latus</name>
    <dbReference type="NCBI Taxonomy" id="2292"/>
    <lineage>
        <taxon>Bacteria</taxon>
        <taxon>Pseudomonadati</taxon>
        <taxon>Thermodesulfobacteriota</taxon>
        <taxon>Desulfobacteria</taxon>
        <taxon>Desulfobacterales</taxon>
        <taxon>Desulfobacteraceae</taxon>
        <taxon>Desulfobacter</taxon>
    </lineage>
</organism>
<comment type="caution">
    <text evidence="2">The sequence shown here is derived from an EMBL/GenBank/DDBJ whole genome shotgun (WGS) entry which is preliminary data.</text>
</comment>
<dbReference type="AlphaFoldDB" id="A0A850SXT3"/>
<protein>
    <recommendedName>
        <fullName evidence="4">Acetyltransferase</fullName>
    </recommendedName>
</protein>
<dbReference type="RefSeq" id="WP_178366414.1">
    <property type="nucleotide sequence ID" value="NZ_JACADJ010000021.1"/>
</dbReference>
<dbReference type="InterPro" id="IPR011004">
    <property type="entry name" value="Trimer_LpxA-like_sf"/>
</dbReference>
<dbReference type="SUPFAM" id="SSF51161">
    <property type="entry name" value="Trimeric LpxA-like enzymes"/>
    <property type="match status" value="1"/>
</dbReference>
<evidence type="ECO:0000313" key="3">
    <source>
        <dbReference type="Proteomes" id="UP000553343"/>
    </source>
</evidence>
<sequence length="235" mass="25867">MNKLRKVAVIGWHDGFAGFVQAFAEAEGLWQAECFVEPEEELPEINAELDFARRPCSQFDYPQKGKFKGRDLIVSRDWIGEIMKRDISGVVLTDHDIHRRRRILNGIRESKLELVSTISNNARIMQEVKLEPGVIICANATIEYRAEIGSGTFVCETGFVGHHSVLKECVDIACATVDSNVLIEECATLNSGAVVMSHVKVGSGATVGIGSVVIEDVPEAVTVFGNPARIVWKKL</sequence>
<dbReference type="InterPro" id="IPR050179">
    <property type="entry name" value="Trans_hexapeptide_repeat"/>
</dbReference>
<dbReference type="PANTHER" id="PTHR43300:SF7">
    <property type="entry name" value="UDP-N-ACETYLBACILLOSAMINE N-ACETYLTRANSFERASE"/>
    <property type="match status" value="1"/>
</dbReference>
<comment type="similarity">
    <text evidence="1">Belongs to the transferase hexapeptide repeat family.</text>
</comment>
<proteinExistence type="inferred from homology"/>
<accession>A0A850SXT3</accession>
<evidence type="ECO:0000313" key="2">
    <source>
        <dbReference type="EMBL" id="NWH04960.1"/>
    </source>
</evidence>
<evidence type="ECO:0000256" key="1">
    <source>
        <dbReference type="ARBA" id="ARBA00007274"/>
    </source>
</evidence>
<dbReference type="Gene3D" id="2.160.10.10">
    <property type="entry name" value="Hexapeptide repeat proteins"/>
    <property type="match status" value="1"/>
</dbReference>
<dbReference type="PANTHER" id="PTHR43300">
    <property type="entry name" value="ACETYLTRANSFERASE"/>
    <property type="match status" value="1"/>
</dbReference>
<dbReference type="Proteomes" id="UP000553343">
    <property type="component" value="Unassembled WGS sequence"/>
</dbReference>
<keyword evidence="3" id="KW-1185">Reference proteome</keyword>